<feature type="domain" description="ABC transmembrane type-1" evidence="6">
    <location>
        <begin position="169"/>
        <end position="365"/>
    </location>
</feature>
<dbReference type="GO" id="GO:0055085">
    <property type="term" value="P:transmembrane transport"/>
    <property type="evidence" value="ECO:0007669"/>
    <property type="project" value="InterPro"/>
</dbReference>
<reference evidence="7" key="1">
    <citation type="submission" date="2019-09" db="EMBL/GenBank/DDBJ databases">
        <title>Characterisation of the sponge microbiome using genome-centric metagenomics.</title>
        <authorList>
            <person name="Engelberts J.P."/>
            <person name="Robbins S.J."/>
            <person name="De Goeij J.M."/>
            <person name="Aranda M."/>
            <person name="Bell S.C."/>
            <person name="Webster N.S."/>
        </authorList>
    </citation>
    <scope>NUCLEOTIDE SEQUENCE</scope>
    <source>
        <strain evidence="7">SB0664_bin_27</strain>
    </source>
</reference>
<dbReference type="PANTHER" id="PTHR43839">
    <property type="entry name" value="OPPC IN A BINDING PROTEIN-DEPENDENT TRANSPORT SYSTEM"/>
    <property type="match status" value="1"/>
</dbReference>
<feature type="transmembrane region" description="Helical" evidence="5">
    <location>
        <begin position="292"/>
        <end position="310"/>
    </location>
</feature>
<dbReference type="InterPro" id="IPR035906">
    <property type="entry name" value="MetI-like_sf"/>
</dbReference>
<dbReference type="InterPro" id="IPR000515">
    <property type="entry name" value="MetI-like"/>
</dbReference>
<evidence type="ECO:0000256" key="5">
    <source>
        <dbReference type="RuleBase" id="RU363032"/>
    </source>
</evidence>
<comment type="subcellular location">
    <subcellularLocation>
        <location evidence="5">Cell membrane</location>
        <topology evidence="5">Multi-pass membrane protein</topology>
    </subcellularLocation>
    <subcellularLocation>
        <location evidence="1">Membrane</location>
        <topology evidence="1">Multi-pass membrane protein</topology>
    </subcellularLocation>
</comment>
<dbReference type="SUPFAM" id="SSF161098">
    <property type="entry name" value="MetI-like"/>
    <property type="match status" value="1"/>
</dbReference>
<dbReference type="Pfam" id="PF00528">
    <property type="entry name" value="BPD_transp_1"/>
    <property type="match status" value="1"/>
</dbReference>
<feature type="transmembrane region" description="Helical" evidence="5">
    <location>
        <begin position="346"/>
        <end position="364"/>
    </location>
</feature>
<dbReference type="PROSITE" id="PS50928">
    <property type="entry name" value="ABC_TM1"/>
    <property type="match status" value="1"/>
</dbReference>
<dbReference type="CDD" id="cd06261">
    <property type="entry name" value="TM_PBP2"/>
    <property type="match status" value="1"/>
</dbReference>
<keyword evidence="4 5" id="KW-0472">Membrane</keyword>
<dbReference type="InterPro" id="IPR025966">
    <property type="entry name" value="OppC_N"/>
</dbReference>
<name>A0A6B0YVK8_9CHLR</name>
<evidence type="ECO:0000256" key="3">
    <source>
        <dbReference type="ARBA" id="ARBA00022989"/>
    </source>
</evidence>
<keyword evidence="5" id="KW-0813">Transport</keyword>
<keyword evidence="3 5" id="KW-1133">Transmembrane helix</keyword>
<feature type="transmembrane region" description="Helical" evidence="5">
    <location>
        <begin position="37"/>
        <end position="59"/>
    </location>
</feature>
<evidence type="ECO:0000256" key="2">
    <source>
        <dbReference type="ARBA" id="ARBA00022692"/>
    </source>
</evidence>
<feature type="transmembrane region" description="Helical" evidence="5">
    <location>
        <begin position="208"/>
        <end position="228"/>
    </location>
</feature>
<evidence type="ECO:0000259" key="6">
    <source>
        <dbReference type="PROSITE" id="PS50928"/>
    </source>
</evidence>
<comment type="caution">
    <text evidence="7">The sequence shown here is derived from an EMBL/GenBank/DDBJ whole genome shotgun (WGS) entry which is preliminary data.</text>
</comment>
<protein>
    <submittedName>
        <fullName evidence="7">ABC transporter permease</fullName>
    </submittedName>
</protein>
<dbReference type="EMBL" id="VXRG01000097">
    <property type="protein sequence ID" value="MXY94049.1"/>
    <property type="molecule type" value="Genomic_DNA"/>
</dbReference>
<organism evidence="7">
    <name type="scientific">Caldilineaceae bacterium SB0664_bin_27</name>
    <dbReference type="NCBI Taxonomy" id="2605260"/>
    <lineage>
        <taxon>Bacteria</taxon>
        <taxon>Bacillati</taxon>
        <taxon>Chloroflexota</taxon>
        <taxon>Caldilineae</taxon>
        <taxon>Caldilineales</taxon>
        <taxon>Caldilineaceae</taxon>
    </lineage>
</organism>
<dbReference type="PANTHER" id="PTHR43839:SF3">
    <property type="entry name" value="OLIGOPEPTIDE ABC TRANSPORTER, PERMEASE PROTEIN"/>
    <property type="match status" value="1"/>
</dbReference>
<dbReference type="Gene3D" id="1.10.3720.10">
    <property type="entry name" value="MetI-like"/>
    <property type="match status" value="1"/>
</dbReference>
<evidence type="ECO:0000256" key="1">
    <source>
        <dbReference type="ARBA" id="ARBA00004141"/>
    </source>
</evidence>
<comment type="similarity">
    <text evidence="5">Belongs to the binding-protein-dependent transport system permease family.</text>
</comment>
<evidence type="ECO:0000256" key="4">
    <source>
        <dbReference type="ARBA" id="ARBA00023136"/>
    </source>
</evidence>
<evidence type="ECO:0000313" key="7">
    <source>
        <dbReference type="EMBL" id="MXY94049.1"/>
    </source>
</evidence>
<dbReference type="AlphaFoldDB" id="A0A6B0YVK8"/>
<gene>
    <name evidence="7" type="ORF">F4Y42_11460</name>
</gene>
<dbReference type="GO" id="GO:0005886">
    <property type="term" value="C:plasma membrane"/>
    <property type="evidence" value="ECO:0007669"/>
    <property type="project" value="UniProtKB-SubCell"/>
</dbReference>
<accession>A0A6B0YVK8</accession>
<keyword evidence="2 5" id="KW-0812">Transmembrane</keyword>
<feature type="transmembrane region" description="Helical" evidence="5">
    <location>
        <begin position="234"/>
        <end position="253"/>
    </location>
</feature>
<dbReference type="Pfam" id="PF12911">
    <property type="entry name" value="OppC_N"/>
    <property type="match status" value="1"/>
</dbReference>
<sequence>MATSAPTIDLQTGEEARETAAISPARLIGRRFLRNKLAIAGGVVLILLYLSALFADFIAPVPYTEVREDYVFLPPQLPRFLDEQGNFHLRPFVYGLESELDMETFRFVYSEIHEEKYPIKFFVEGYEYKLFGLIPFNRHLYGVDEPGVFYLLGSDDLGHDMVARVFKGARISLTIGLVGVILTIIFGATLGTISGFYGGALDTMIQRVIEFLMSFPAIPLWAALAAAMPPNWSPLQRFFAISVILSLIEWTGLARQVRAKVLSFREMEYSLAARAAGASDARIIFRHMLPNAFSHIIVVATLAIPGMILAETALSFLGLGIQPPQTSWGALLKQAQLVSVLLQQPWLLIPAFFVIAAVLTFNFVGDGLRDAVDPYSL</sequence>
<feature type="transmembrane region" description="Helical" evidence="5">
    <location>
        <begin position="171"/>
        <end position="196"/>
    </location>
</feature>
<proteinExistence type="inferred from homology"/>